<keyword evidence="3" id="KW-1185">Reference proteome</keyword>
<evidence type="ECO:0000313" key="2">
    <source>
        <dbReference type="EMBL" id="RDI61309.1"/>
    </source>
</evidence>
<feature type="signal peptide" evidence="1">
    <location>
        <begin position="1"/>
        <end position="20"/>
    </location>
</feature>
<sequence>MIRRYAAAMVALGAVSGCGAVHPEAGAPVADRYALPSRAANPPGAVRDTALAHGAFAEGLTGSMTSLGTTTDLTGTGVATVGPGAAPGESVVSHYGADRPFPYEVTTIVTTESGRYLTALALTDPSDTRLAVHCVLTDPPRLDPEATRQAVRGHCAGGVDLTGASGRGPDRDGEWNGKPVRLTTIDAELTLSGPVRGTIHQTTEFAEGSATPVRTETEVDLDAGGARYRQHLIRTLGAVRRGAER</sequence>
<gene>
    <name evidence="2" type="ORF">DFR76_11433</name>
</gene>
<reference evidence="2 3" key="1">
    <citation type="submission" date="2018-07" db="EMBL/GenBank/DDBJ databases">
        <title>Genomic Encyclopedia of Type Strains, Phase IV (KMG-IV): sequencing the most valuable type-strain genomes for metagenomic binning, comparative biology and taxonomic classification.</title>
        <authorList>
            <person name="Goeker M."/>
        </authorList>
    </citation>
    <scope>NUCLEOTIDE SEQUENCE [LARGE SCALE GENOMIC DNA]</scope>
    <source>
        <strain evidence="2 3">DSM 44290</strain>
    </source>
</reference>
<name>A0A370HRZ5_9NOCA</name>
<proteinExistence type="predicted"/>
<keyword evidence="1" id="KW-0732">Signal</keyword>
<dbReference type="RefSeq" id="WP_068005727.1">
    <property type="nucleotide sequence ID" value="NZ_QQBC01000014.1"/>
</dbReference>
<dbReference type="AlphaFoldDB" id="A0A370HRZ5"/>
<dbReference type="STRING" id="1210086.GCA_001613105_06428"/>
<evidence type="ECO:0000256" key="1">
    <source>
        <dbReference type="SAM" id="SignalP"/>
    </source>
</evidence>
<protein>
    <recommendedName>
        <fullName evidence="4">Lipoprotein</fullName>
    </recommendedName>
</protein>
<accession>A0A370HRZ5</accession>
<dbReference type="EMBL" id="QQBC01000014">
    <property type="protein sequence ID" value="RDI61309.1"/>
    <property type="molecule type" value="Genomic_DNA"/>
</dbReference>
<evidence type="ECO:0008006" key="4">
    <source>
        <dbReference type="Google" id="ProtNLM"/>
    </source>
</evidence>
<dbReference type="Proteomes" id="UP000254869">
    <property type="component" value="Unassembled WGS sequence"/>
</dbReference>
<evidence type="ECO:0000313" key="3">
    <source>
        <dbReference type="Proteomes" id="UP000254869"/>
    </source>
</evidence>
<organism evidence="2 3">
    <name type="scientific">Nocardia pseudobrasiliensis</name>
    <dbReference type="NCBI Taxonomy" id="45979"/>
    <lineage>
        <taxon>Bacteria</taxon>
        <taxon>Bacillati</taxon>
        <taxon>Actinomycetota</taxon>
        <taxon>Actinomycetes</taxon>
        <taxon>Mycobacteriales</taxon>
        <taxon>Nocardiaceae</taxon>
        <taxon>Nocardia</taxon>
    </lineage>
</organism>
<dbReference type="PROSITE" id="PS51257">
    <property type="entry name" value="PROKAR_LIPOPROTEIN"/>
    <property type="match status" value="1"/>
</dbReference>
<feature type="chain" id="PRO_5038358395" description="Lipoprotein" evidence="1">
    <location>
        <begin position="21"/>
        <end position="245"/>
    </location>
</feature>
<comment type="caution">
    <text evidence="2">The sequence shown here is derived from an EMBL/GenBank/DDBJ whole genome shotgun (WGS) entry which is preliminary data.</text>
</comment>